<evidence type="ECO:0000256" key="10">
    <source>
        <dbReference type="ARBA" id="ARBA00031082"/>
    </source>
</evidence>
<keyword evidence="9 11" id="KW-0342">GTP-binding</keyword>
<sequence length="216" mass="24356">MPLFLLSTPLSLHILTQLRNKDTDQINFRKGMVRLGRLLGYEIVNTMDYEMIEVETPLGVKAKGIRIFDMDNVVIINILRAATPLVEGLLKAFPAARQGVITARRKEFEGKEPPKEMEVEISYEKIPKIKENIDNVIISDPMVATASTMMKVIENIDSTKPKRIYIASVIASEYGVKRILEKYPYVYFFTISIDPELNNNGYIVPGLGDAGDRSFG</sequence>
<evidence type="ECO:0000256" key="3">
    <source>
        <dbReference type="ARBA" id="ARBA00011894"/>
    </source>
</evidence>
<dbReference type="Proteomes" id="UP000193404">
    <property type="component" value="Chromosome"/>
</dbReference>
<comment type="activity regulation">
    <text evidence="11">Allosterically activated by GTP.</text>
</comment>
<comment type="cofactor">
    <cofactor evidence="11">
        <name>Mg(2+)</name>
        <dbReference type="ChEBI" id="CHEBI:18420"/>
    </cofactor>
    <text evidence="11">Binds 1 Mg(2+) ion per subunit. The magnesium is bound as Mg-PRPP.</text>
</comment>
<feature type="binding site" evidence="11">
    <location>
        <position position="105"/>
    </location>
    <ligand>
        <name>5-phospho-alpha-D-ribose 1-diphosphate</name>
        <dbReference type="ChEBI" id="CHEBI:58017"/>
    </ligand>
</feature>
<evidence type="ECO:0000256" key="7">
    <source>
        <dbReference type="ARBA" id="ARBA00022741"/>
    </source>
</evidence>
<dbReference type="HAMAP" id="MF_01218_A">
    <property type="entry name" value="Upp_A"/>
    <property type="match status" value="1"/>
</dbReference>
<comment type="pathway">
    <text evidence="1 11">Pyrimidine metabolism; UMP biosynthesis via salvage pathway; UMP from uracil: step 1/1.</text>
</comment>
<dbReference type="OrthoDB" id="80352at2157"/>
<evidence type="ECO:0000256" key="2">
    <source>
        <dbReference type="ARBA" id="ARBA00009516"/>
    </source>
</evidence>
<dbReference type="CDD" id="cd06223">
    <property type="entry name" value="PRTases_typeI"/>
    <property type="match status" value="1"/>
</dbReference>
<dbReference type="InterPro" id="IPR005765">
    <property type="entry name" value="UPRT"/>
</dbReference>
<dbReference type="SUPFAM" id="SSF53271">
    <property type="entry name" value="PRTase-like"/>
    <property type="match status" value="1"/>
</dbReference>
<keyword evidence="4 11" id="KW-0021">Allosteric enzyme</keyword>
<keyword evidence="8 11" id="KW-0460">Magnesium</keyword>
<evidence type="ECO:0000256" key="8">
    <source>
        <dbReference type="ARBA" id="ARBA00022842"/>
    </source>
</evidence>
<dbReference type="InterPro" id="IPR000836">
    <property type="entry name" value="PRTase_dom"/>
</dbReference>
<evidence type="ECO:0000256" key="1">
    <source>
        <dbReference type="ARBA" id="ARBA00005180"/>
    </source>
</evidence>
<keyword evidence="7 11" id="KW-0547">Nucleotide-binding</keyword>
<dbReference type="Pfam" id="PF14681">
    <property type="entry name" value="UPRTase"/>
    <property type="match status" value="1"/>
</dbReference>
<reference evidence="13 14" key="1">
    <citation type="submission" date="2017-03" db="EMBL/GenBank/DDBJ databases">
        <title>Sulfur activation and transportation mechanism of thermophilic Archaea Acidianus manzaensis YN-25.</title>
        <authorList>
            <person name="Ma Y."/>
            <person name="Yang Y."/>
            <person name="Xia J."/>
        </authorList>
    </citation>
    <scope>NUCLEOTIDE SEQUENCE [LARGE SCALE GENOMIC DNA]</scope>
    <source>
        <strain evidence="13 14">YN-25</strain>
    </source>
</reference>
<gene>
    <name evidence="11" type="primary">upp</name>
    <name evidence="13" type="ORF">B6F84_07220</name>
</gene>
<evidence type="ECO:0000256" key="4">
    <source>
        <dbReference type="ARBA" id="ARBA00022533"/>
    </source>
</evidence>
<feature type="binding site" evidence="11">
    <location>
        <begin position="30"/>
        <end position="34"/>
    </location>
    <ligand>
        <name>GTP</name>
        <dbReference type="ChEBI" id="CHEBI:37565"/>
    </ligand>
</feature>
<evidence type="ECO:0000256" key="6">
    <source>
        <dbReference type="ARBA" id="ARBA00022679"/>
    </source>
</evidence>
<dbReference type="RefSeq" id="WP_148691625.1">
    <property type="nucleotide sequence ID" value="NZ_CP020477.1"/>
</dbReference>
<name>A0A1W6K033_9CREN</name>
<dbReference type="GeneID" id="41590697"/>
<dbReference type="InterPro" id="IPR034331">
    <property type="entry name" value="Upp_A"/>
</dbReference>
<dbReference type="EC" id="2.4.2.9" evidence="3 11"/>
<keyword evidence="6 11" id="KW-0808">Transferase</keyword>
<dbReference type="Gene3D" id="3.40.50.2020">
    <property type="match status" value="1"/>
</dbReference>
<dbReference type="UniPathway" id="UPA00574">
    <property type="reaction ID" value="UER00636"/>
</dbReference>
<dbReference type="EMBL" id="CP020477">
    <property type="protein sequence ID" value="ARM75845.1"/>
    <property type="molecule type" value="Genomic_DNA"/>
</dbReference>
<evidence type="ECO:0000256" key="11">
    <source>
        <dbReference type="HAMAP-Rule" id="MF_01218"/>
    </source>
</evidence>
<comment type="catalytic activity">
    <reaction evidence="11">
        <text>UMP + diphosphate = 5-phospho-alpha-D-ribose 1-diphosphate + uracil</text>
        <dbReference type="Rhea" id="RHEA:13017"/>
        <dbReference type="ChEBI" id="CHEBI:17568"/>
        <dbReference type="ChEBI" id="CHEBI:33019"/>
        <dbReference type="ChEBI" id="CHEBI:57865"/>
        <dbReference type="ChEBI" id="CHEBI:58017"/>
        <dbReference type="EC" id="2.4.2.9"/>
    </reaction>
</comment>
<comment type="function">
    <text evidence="11">Catalyzes the conversion of uracil and 5-phospho-alpha-D-ribose 1-diphosphate (PRPP) to UMP and diphosphate.</text>
</comment>
<comment type="similarity">
    <text evidence="2 11">Belongs to the UPRTase family.</text>
</comment>
<feature type="domain" description="Phosphoribosyltransferase" evidence="12">
    <location>
        <begin position="6"/>
        <end position="216"/>
    </location>
</feature>
<dbReference type="GO" id="GO:0006223">
    <property type="term" value="P:uracil salvage"/>
    <property type="evidence" value="ECO:0007669"/>
    <property type="project" value="InterPro"/>
</dbReference>
<evidence type="ECO:0000256" key="5">
    <source>
        <dbReference type="ARBA" id="ARBA00022676"/>
    </source>
</evidence>
<evidence type="ECO:0000313" key="14">
    <source>
        <dbReference type="Proteomes" id="UP000193404"/>
    </source>
</evidence>
<feature type="binding site" evidence="11">
    <location>
        <begin position="208"/>
        <end position="210"/>
    </location>
    <ligand>
        <name>uracil</name>
        <dbReference type="ChEBI" id="CHEBI:17568"/>
    </ligand>
</feature>
<protein>
    <recommendedName>
        <fullName evidence="3 11">Uracil phosphoribosyltransferase</fullName>
        <ecNumber evidence="3 11">2.4.2.9</ecNumber>
    </recommendedName>
    <alternativeName>
        <fullName evidence="10 11">UMP pyrophosphorylase</fullName>
    </alternativeName>
    <alternativeName>
        <fullName evidence="11">UPRTase</fullName>
    </alternativeName>
</protein>
<organism evidence="13 14">
    <name type="scientific">Acidianus manzaensis</name>
    <dbReference type="NCBI Taxonomy" id="282676"/>
    <lineage>
        <taxon>Archaea</taxon>
        <taxon>Thermoproteota</taxon>
        <taxon>Thermoprotei</taxon>
        <taxon>Sulfolobales</taxon>
        <taxon>Sulfolobaceae</taxon>
        <taxon>Acidianus</taxon>
    </lineage>
</organism>
<evidence type="ECO:0000313" key="13">
    <source>
        <dbReference type="EMBL" id="ARM75845.1"/>
    </source>
</evidence>
<keyword evidence="14" id="KW-1185">Reference proteome</keyword>
<feature type="binding site" evidence="11">
    <location>
        <begin position="140"/>
        <end position="148"/>
    </location>
    <ligand>
        <name>5-phospho-alpha-D-ribose 1-diphosphate</name>
        <dbReference type="ChEBI" id="CHEBI:58017"/>
    </ligand>
</feature>
<dbReference type="GO" id="GO:0005525">
    <property type="term" value="F:GTP binding"/>
    <property type="evidence" value="ECO:0007669"/>
    <property type="project" value="UniProtKB-KW"/>
</dbReference>
<dbReference type="NCBIfam" id="TIGR01091">
    <property type="entry name" value="upp"/>
    <property type="match status" value="1"/>
</dbReference>
<dbReference type="NCBIfam" id="NF001097">
    <property type="entry name" value="PRK00129.1"/>
    <property type="match status" value="1"/>
</dbReference>
<dbReference type="AlphaFoldDB" id="A0A1W6K033"/>
<dbReference type="GO" id="GO:0044206">
    <property type="term" value="P:UMP salvage"/>
    <property type="evidence" value="ECO:0007669"/>
    <property type="project" value="UniProtKB-UniRule"/>
</dbReference>
<proteinExistence type="inferred from homology"/>
<dbReference type="KEGG" id="aman:B6F84_07220"/>
<feature type="binding site" evidence="11">
    <location>
        <position position="209"/>
    </location>
    <ligand>
        <name>5-phospho-alpha-D-ribose 1-diphosphate</name>
        <dbReference type="ChEBI" id="CHEBI:58017"/>
    </ligand>
</feature>
<feature type="binding site" evidence="11">
    <location>
        <position position="203"/>
    </location>
    <ligand>
        <name>uracil</name>
        <dbReference type="ChEBI" id="CHEBI:17568"/>
    </ligand>
</feature>
<dbReference type="GO" id="GO:0004845">
    <property type="term" value="F:uracil phosphoribosyltransferase activity"/>
    <property type="evidence" value="ECO:0007669"/>
    <property type="project" value="UniProtKB-UniRule"/>
</dbReference>
<keyword evidence="5 11" id="KW-0328">Glycosyltransferase</keyword>
<dbReference type="GO" id="GO:0000287">
    <property type="term" value="F:magnesium ion binding"/>
    <property type="evidence" value="ECO:0007669"/>
    <property type="project" value="UniProtKB-UniRule"/>
</dbReference>
<dbReference type="InterPro" id="IPR029057">
    <property type="entry name" value="PRTase-like"/>
</dbReference>
<feature type="binding site" evidence="11">
    <location>
        <position position="80"/>
    </location>
    <ligand>
        <name>5-phospho-alpha-D-ribose 1-diphosphate</name>
        <dbReference type="ChEBI" id="CHEBI:58017"/>
    </ligand>
</feature>
<dbReference type="STRING" id="282676.B6F84_07220"/>
<evidence type="ECO:0000259" key="12">
    <source>
        <dbReference type="Pfam" id="PF14681"/>
    </source>
</evidence>
<accession>A0A1W6K033</accession>
<evidence type="ECO:0000256" key="9">
    <source>
        <dbReference type="ARBA" id="ARBA00023134"/>
    </source>
</evidence>